<accession>A0A8K0SYR5</accession>
<evidence type="ECO:0000313" key="2">
    <source>
        <dbReference type="EMBL" id="KAH7328580.1"/>
    </source>
</evidence>
<organism evidence="2 3">
    <name type="scientific">Stachybotrys elegans</name>
    <dbReference type="NCBI Taxonomy" id="80388"/>
    <lineage>
        <taxon>Eukaryota</taxon>
        <taxon>Fungi</taxon>
        <taxon>Dikarya</taxon>
        <taxon>Ascomycota</taxon>
        <taxon>Pezizomycotina</taxon>
        <taxon>Sordariomycetes</taxon>
        <taxon>Hypocreomycetidae</taxon>
        <taxon>Hypocreales</taxon>
        <taxon>Stachybotryaceae</taxon>
        <taxon>Stachybotrys</taxon>
    </lineage>
</organism>
<name>A0A8K0SYR5_9HYPO</name>
<gene>
    <name evidence="2" type="ORF">B0I35DRAFT_21570</name>
</gene>
<dbReference type="EMBL" id="JAGPNK010000001">
    <property type="protein sequence ID" value="KAH7328580.1"/>
    <property type="molecule type" value="Genomic_DNA"/>
</dbReference>
<protein>
    <submittedName>
        <fullName evidence="2">Uncharacterized protein</fullName>
    </submittedName>
</protein>
<reference evidence="2" key="1">
    <citation type="journal article" date="2021" name="Nat. Commun.">
        <title>Genetic determinants of endophytism in the Arabidopsis root mycobiome.</title>
        <authorList>
            <person name="Mesny F."/>
            <person name="Miyauchi S."/>
            <person name="Thiergart T."/>
            <person name="Pickel B."/>
            <person name="Atanasova L."/>
            <person name="Karlsson M."/>
            <person name="Huettel B."/>
            <person name="Barry K.W."/>
            <person name="Haridas S."/>
            <person name="Chen C."/>
            <person name="Bauer D."/>
            <person name="Andreopoulos W."/>
            <person name="Pangilinan J."/>
            <person name="LaButti K."/>
            <person name="Riley R."/>
            <person name="Lipzen A."/>
            <person name="Clum A."/>
            <person name="Drula E."/>
            <person name="Henrissat B."/>
            <person name="Kohler A."/>
            <person name="Grigoriev I.V."/>
            <person name="Martin F.M."/>
            <person name="Hacquard S."/>
        </authorList>
    </citation>
    <scope>NUCLEOTIDE SEQUENCE</scope>
    <source>
        <strain evidence="2">MPI-CAGE-CH-0235</strain>
    </source>
</reference>
<keyword evidence="3" id="KW-1185">Reference proteome</keyword>
<evidence type="ECO:0000313" key="3">
    <source>
        <dbReference type="Proteomes" id="UP000813444"/>
    </source>
</evidence>
<comment type="caution">
    <text evidence="2">The sequence shown here is derived from an EMBL/GenBank/DDBJ whole genome shotgun (WGS) entry which is preliminary data.</text>
</comment>
<feature type="compositionally biased region" description="Basic and acidic residues" evidence="1">
    <location>
        <begin position="34"/>
        <end position="44"/>
    </location>
</feature>
<sequence length="189" mass="20746">MVVVNLTRVVDDRSNTVIGHGRVRDHRANPPIRGGEHGGPKDESPTPAHCSISGRGAESRARMSYHHQPALLFTPVRTDRAVQMNCRRMVRRDLGYLLVLINHADRITPSSHAIYSGMAPGTGSPDMSDRKDGVCMRLGHSGNHATSATLLGRFLEADCIVGSTMRRDIVRRRHANQTPGVIANDDDTR</sequence>
<proteinExistence type="predicted"/>
<evidence type="ECO:0000256" key="1">
    <source>
        <dbReference type="SAM" id="MobiDB-lite"/>
    </source>
</evidence>
<dbReference type="AlphaFoldDB" id="A0A8K0SYR5"/>
<dbReference type="Proteomes" id="UP000813444">
    <property type="component" value="Unassembled WGS sequence"/>
</dbReference>
<feature type="region of interest" description="Disordered" evidence="1">
    <location>
        <begin position="23"/>
        <end position="61"/>
    </location>
</feature>